<dbReference type="GeneID" id="54418896"/>
<gene>
    <name evidence="2 4" type="ORF">P152DRAFT_452932</name>
</gene>
<dbReference type="Proteomes" id="UP000504638">
    <property type="component" value="Unplaced"/>
</dbReference>
<dbReference type="RefSeq" id="XP_033529985.1">
    <property type="nucleotide sequence ID" value="XM_033678326.1"/>
</dbReference>
<protein>
    <submittedName>
        <fullName evidence="2 4">Uncharacterized protein</fullName>
    </submittedName>
</protein>
<keyword evidence="3" id="KW-1185">Reference proteome</keyword>
<evidence type="ECO:0000256" key="1">
    <source>
        <dbReference type="SAM" id="MobiDB-lite"/>
    </source>
</evidence>
<evidence type="ECO:0000313" key="3">
    <source>
        <dbReference type="Proteomes" id="UP000504638"/>
    </source>
</evidence>
<name>A0A6G1FRD5_9PEZI</name>
<organism evidence="2">
    <name type="scientific">Eremomyces bilateralis CBS 781.70</name>
    <dbReference type="NCBI Taxonomy" id="1392243"/>
    <lineage>
        <taxon>Eukaryota</taxon>
        <taxon>Fungi</taxon>
        <taxon>Dikarya</taxon>
        <taxon>Ascomycota</taxon>
        <taxon>Pezizomycotina</taxon>
        <taxon>Dothideomycetes</taxon>
        <taxon>Dothideomycetes incertae sedis</taxon>
        <taxon>Eremomycetales</taxon>
        <taxon>Eremomycetaceae</taxon>
        <taxon>Eremomyces</taxon>
    </lineage>
</organism>
<sequence length="896" mass="100611">MRPRRVPSSSPLRSPYVWIPDTLLTEAFHRFLRTSSALPAPSSCRSAPRACSGVPPAPALCSRRHGSNVPGPLEANRRLARRRMGATVEAYSDGGAPIEWAWGGGLGLGGWNGRSLGLDARVPTMGELMWEAPKTNERERYRREPGEDVSRHDAAHADRDTSMPQCNRLEPSSPSLISALSREWLSPTPRSQCFEELASLSGTIRQLDRIRQSYTTTDLDNDAFSHLIFQCLSREQQAGAVAWQIFNPDFLKDVDIVATVVQRTGVDERSAFFRLVMAGVRHRHLKSAIKAHAGREYEIPALFGRIEELWTRVCSPTPNVPGDTESLESASTLPLWTYDSLTYKPKPSTDRVSERIPLWKDVAQAILKRLRQRDVAPHELENWRSLVIRLHRTLWLDSEIDETFTPAMTVMDLLRKLPGMGKGSSDSAGHSAFTEQNIAQILLDLRPSVDTDFCTSFSDHLHTSDGPTKTKQAIVDKWIGVLKIADMQSQTFCSINWSAVLCVAAQHLDPLDVVIHRNGIDDSTLCRILIHRWASSCGVCLNHAQELEDTFLRSCQAAAEEVGSPPHLPYRLLLLAVKSCGIIQAHMMSDVFTLVLRTQGTSIFFQLLGDVRRSGIAVHHDQVASVLSRAGWYESSGKAGVSILKYWTEYLTAMIQNGCHSDQVFNIVRYRNYSVASLAPPGATGLAEHLGATNNSGRPSTTNKSQGTQIARQDFTPEYVQLMHDIAWPFATVSKYPYRVRLRNVFYCCQILQRRNIPIQPSLARALIHIAVHEQLARMRPVSLSMQRYIAALISNIEGEAQAVEFLASLAPYSDKLARMRNFLERMESGRFRRLVAQGRLDGLPTEYLQYILKKRILGGKMDTSRRWNDRRDGVTVGNLSRKRYGIRMHFRRSTI</sequence>
<dbReference type="AlphaFoldDB" id="A0A6G1FRD5"/>
<proteinExistence type="predicted"/>
<dbReference type="EMBL" id="ML975185">
    <property type="protein sequence ID" value="KAF1808354.1"/>
    <property type="molecule type" value="Genomic_DNA"/>
</dbReference>
<feature type="compositionally biased region" description="Basic and acidic residues" evidence="1">
    <location>
        <begin position="136"/>
        <end position="161"/>
    </location>
</feature>
<evidence type="ECO:0000313" key="4">
    <source>
        <dbReference type="RefSeq" id="XP_033529985.1"/>
    </source>
</evidence>
<evidence type="ECO:0000313" key="2">
    <source>
        <dbReference type="EMBL" id="KAF1808354.1"/>
    </source>
</evidence>
<reference evidence="4" key="3">
    <citation type="submission" date="2025-04" db="UniProtKB">
        <authorList>
            <consortium name="RefSeq"/>
        </authorList>
    </citation>
    <scope>IDENTIFICATION</scope>
    <source>
        <strain evidence="4">CBS 781.70</strain>
    </source>
</reference>
<accession>A0A6G1FRD5</accession>
<reference evidence="4" key="2">
    <citation type="submission" date="2020-04" db="EMBL/GenBank/DDBJ databases">
        <authorList>
            <consortium name="NCBI Genome Project"/>
        </authorList>
    </citation>
    <scope>NUCLEOTIDE SEQUENCE</scope>
    <source>
        <strain evidence="4">CBS 781.70</strain>
    </source>
</reference>
<reference evidence="2 4" key="1">
    <citation type="submission" date="2020-01" db="EMBL/GenBank/DDBJ databases">
        <authorList>
            <consortium name="DOE Joint Genome Institute"/>
            <person name="Haridas S."/>
            <person name="Albert R."/>
            <person name="Binder M."/>
            <person name="Bloem J."/>
            <person name="Labutti K."/>
            <person name="Salamov A."/>
            <person name="Andreopoulos B."/>
            <person name="Baker S.E."/>
            <person name="Barry K."/>
            <person name="Bills G."/>
            <person name="Bluhm B.H."/>
            <person name="Cannon C."/>
            <person name="Castanera R."/>
            <person name="Culley D.E."/>
            <person name="Daum C."/>
            <person name="Ezra D."/>
            <person name="Gonzalez J.B."/>
            <person name="Henrissat B."/>
            <person name="Kuo A."/>
            <person name="Liang C."/>
            <person name="Lipzen A."/>
            <person name="Lutzoni F."/>
            <person name="Magnuson J."/>
            <person name="Mondo S."/>
            <person name="Nolan M."/>
            <person name="Ohm R."/>
            <person name="Pangilinan J."/>
            <person name="Park H.-J."/>
            <person name="Ramirez L."/>
            <person name="Alfaro M."/>
            <person name="Sun H."/>
            <person name="Tritt A."/>
            <person name="Yoshinaga Y."/>
            <person name="Zwiers L.-H."/>
            <person name="Turgeon B.G."/>
            <person name="Goodwin S.B."/>
            <person name="Spatafora J.W."/>
            <person name="Crous P.W."/>
            <person name="Grigoriev I.V."/>
        </authorList>
    </citation>
    <scope>NUCLEOTIDE SEQUENCE</scope>
    <source>
        <strain evidence="2 4">CBS 781.70</strain>
    </source>
</reference>
<dbReference type="OrthoDB" id="5428038at2759"/>
<feature type="region of interest" description="Disordered" evidence="1">
    <location>
        <begin position="136"/>
        <end position="170"/>
    </location>
</feature>